<dbReference type="EMBL" id="JBEYXT010000053">
    <property type="protein sequence ID" value="MEU6802218.1"/>
    <property type="molecule type" value="Genomic_DNA"/>
</dbReference>
<evidence type="ECO:0000256" key="4">
    <source>
        <dbReference type="SAM" id="MobiDB-lite"/>
    </source>
</evidence>
<name>A0ABV3AYG1_9ACTN</name>
<protein>
    <submittedName>
        <fullName evidence="7">IclR family transcriptional regulator C-terminal domain-containing protein</fullName>
    </submittedName>
</protein>
<evidence type="ECO:0000259" key="6">
    <source>
        <dbReference type="PROSITE" id="PS51078"/>
    </source>
</evidence>
<keyword evidence="3" id="KW-0804">Transcription</keyword>
<keyword evidence="8" id="KW-1185">Reference proteome</keyword>
<dbReference type="SUPFAM" id="SSF46785">
    <property type="entry name" value="Winged helix' DNA-binding domain"/>
    <property type="match status" value="2"/>
</dbReference>
<evidence type="ECO:0000256" key="3">
    <source>
        <dbReference type="ARBA" id="ARBA00023163"/>
    </source>
</evidence>
<sequence>MTPTHEAPPDDSALSPVPPVPPVPPEEAVTPLLRGIAVLRGLTDTGGAATLSDLGRATGLARSTVDRVAATLARMGYVRLDGSNAALAPRLMELGNAYLAALRLPDLLSGHADALADALDESVSLAVADGDGIRFIHQAIRRRALSLSFRIGDLLPAERTAPGPLLATEWSAQNWARWRERQLADPEDLGFPAIPRRAHDAATADFPRRVEEARLRGWALDDQLIEPGLVALSVPVRTPDGRIACVASAVSHTSRHSADSLRDSLLPRLRTAVTAMERELAIAPPPERASGPSEVSGPDAPKGPMGLMGPTGLAAWTSASKQELGGEFITSLARGLTAITAFGEGRAELTLSEVAERTGVPRATARRALITLQHLGHVTVEGRAFRLAPRVLSLGFPPLSKATLTRIARPHLTALTGRVRNSTSLAVLTDDHVQCALSVTAGRIMDVDIAAGSRVPAHATSAGRVLVASLPAERRAAWLAHVRLEALTPRTVTRPTDLEAILERVRDDGYALVDDELEEGLRSIAVPVRDREGVVVAAVNVHMHSGRGSAAECVMDIVPELRATADSLEADLHVTGRFVHVPVS</sequence>
<keyword evidence="1" id="KW-0805">Transcription regulation</keyword>
<feature type="domain" description="HTH iclR-type" evidence="5">
    <location>
        <begin position="329"/>
        <end position="389"/>
    </location>
</feature>
<feature type="region of interest" description="Disordered" evidence="4">
    <location>
        <begin position="1"/>
        <end position="25"/>
    </location>
</feature>
<comment type="caution">
    <text evidence="7">The sequence shown here is derived from an EMBL/GenBank/DDBJ whole genome shotgun (WGS) entry which is preliminary data.</text>
</comment>
<dbReference type="Pfam" id="PF01614">
    <property type="entry name" value="IclR_C"/>
    <property type="match status" value="2"/>
</dbReference>
<dbReference type="InterPro" id="IPR014757">
    <property type="entry name" value="Tscrpt_reg_IclR_C"/>
</dbReference>
<gene>
    <name evidence="7" type="ORF">ABZ931_14545</name>
</gene>
<dbReference type="Pfam" id="PF09339">
    <property type="entry name" value="HTH_IclR"/>
    <property type="match status" value="2"/>
</dbReference>
<dbReference type="Proteomes" id="UP001551189">
    <property type="component" value="Unassembled WGS sequence"/>
</dbReference>
<keyword evidence="2" id="KW-0238">DNA-binding</keyword>
<feature type="domain" description="IclR-ED" evidence="6">
    <location>
        <begin position="90"/>
        <end position="282"/>
    </location>
</feature>
<evidence type="ECO:0000256" key="1">
    <source>
        <dbReference type="ARBA" id="ARBA00023015"/>
    </source>
</evidence>
<dbReference type="InterPro" id="IPR050707">
    <property type="entry name" value="HTH_MetabolicPath_Reg"/>
</dbReference>
<evidence type="ECO:0000259" key="5">
    <source>
        <dbReference type="PROSITE" id="PS51077"/>
    </source>
</evidence>
<evidence type="ECO:0000256" key="2">
    <source>
        <dbReference type="ARBA" id="ARBA00023125"/>
    </source>
</evidence>
<dbReference type="PROSITE" id="PS51078">
    <property type="entry name" value="ICLR_ED"/>
    <property type="match status" value="2"/>
</dbReference>
<organism evidence="7 8">
    <name type="scientific">Streptomyces neyagawaensis</name>
    <dbReference type="NCBI Taxonomy" id="42238"/>
    <lineage>
        <taxon>Bacteria</taxon>
        <taxon>Bacillati</taxon>
        <taxon>Actinomycetota</taxon>
        <taxon>Actinomycetes</taxon>
        <taxon>Kitasatosporales</taxon>
        <taxon>Streptomycetaceae</taxon>
        <taxon>Streptomyces</taxon>
    </lineage>
</organism>
<dbReference type="Gene3D" id="3.30.450.40">
    <property type="match status" value="2"/>
</dbReference>
<dbReference type="SUPFAM" id="SSF55781">
    <property type="entry name" value="GAF domain-like"/>
    <property type="match status" value="2"/>
</dbReference>
<accession>A0ABV3AYG1</accession>
<dbReference type="InterPro" id="IPR029016">
    <property type="entry name" value="GAF-like_dom_sf"/>
</dbReference>
<dbReference type="Gene3D" id="1.10.10.10">
    <property type="entry name" value="Winged helix-like DNA-binding domain superfamily/Winged helix DNA-binding domain"/>
    <property type="match status" value="2"/>
</dbReference>
<dbReference type="SMART" id="SM00346">
    <property type="entry name" value="HTH_ICLR"/>
    <property type="match status" value="2"/>
</dbReference>
<evidence type="ECO:0000313" key="7">
    <source>
        <dbReference type="EMBL" id="MEU6802218.1"/>
    </source>
</evidence>
<dbReference type="InterPro" id="IPR036388">
    <property type="entry name" value="WH-like_DNA-bd_sf"/>
</dbReference>
<evidence type="ECO:0000313" key="8">
    <source>
        <dbReference type="Proteomes" id="UP001551189"/>
    </source>
</evidence>
<dbReference type="RefSeq" id="WP_359695240.1">
    <property type="nucleotide sequence ID" value="NZ_JBEYXT010000053.1"/>
</dbReference>
<reference evidence="7 8" key="1">
    <citation type="submission" date="2024-06" db="EMBL/GenBank/DDBJ databases">
        <title>The Natural Products Discovery Center: Release of the First 8490 Sequenced Strains for Exploring Actinobacteria Biosynthetic Diversity.</title>
        <authorList>
            <person name="Kalkreuter E."/>
            <person name="Kautsar S.A."/>
            <person name="Yang D."/>
            <person name="Bader C.D."/>
            <person name="Teijaro C.N."/>
            <person name="Fluegel L."/>
            <person name="Davis C.M."/>
            <person name="Simpson J.R."/>
            <person name="Lauterbach L."/>
            <person name="Steele A.D."/>
            <person name="Gui C."/>
            <person name="Meng S."/>
            <person name="Li G."/>
            <person name="Viehrig K."/>
            <person name="Ye F."/>
            <person name="Su P."/>
            <person name="Kiefer A.F."/>
            <person name="Nichols A."/>
            <person name="Cepeda A.J."/>
            <person name="Yan W."/>
            <person name="Fan B."/>
            <person name="Jiang Y."/>
            <person name="Adhikari A."/>
            <person name="Zheng C.-J."/>
            <person name="Schuster L."/>
            <person name="Cowan T.M."/>
            <person name="Smanski M.J."/>
            <person name="Chevrette M.G."/>
            <person name="De Carvalho L.P.S."/>
            <person name="Shen B."/>
        </authorList>
    </citation>
    <scope>NUCLEOTIDE SEQUENCE [LARGE SCALE GENOMIC DNA]</scope>
    <source>
        <strain evidence="7 8">NPDC046851</strain>
    </source>
</reference>
<feature type="compositionally biased region" description="Pro residues" evidence="4">
    <location>
        <begin position="16"/>
        <end position="25"/>
    </location>
</feature>
<feature type="domain" description="IclR-ED" evidence="6">
    <location>
        <begin position="390"/>
        <end position="574"/>
    </location>
</feature>
<dbReference type="InterPro" id="IPR036390">
    <property type="entry name" value="WH_DNA-bd_sf"/>
</dbReference>
<feature type="domain" description="HTH iclR-type" evidence="5">
    <location>
        <begin position="29"/>
        <end position="96"/>
    </location>
</feature>
<proteinExistence type="predicted"/>
<dbReference type="InterPro" id="IPR005471">
    <property type="entry name" value="Tscrpt_reg_IclR_N"/>
</dbReference>
<dbReference type="PROSITE" id="PS51077">
    <property type="entry name" value="HTH_ICLR"/>
    <property type="match status" value="2"/>
</dbReference>
<dbReference type="PANTHER" id="PTHR30136">
    <property type="entry name" value="HELIX-TURN-HELIX TRANSCRIPTIONAL REGULATOR, ICLR FAMILY"/>
    <property type="match status" value="1"/>
</dbReference>
<dbReference type="PANTHER" id="PTHR30136:SF34">
    <property type="entry name" value="TRANSCRIPTIONAL REGULATOR"/>
    <property type="match status" value="1"/>
</dbReference>